<dbReference type="EMBL" id="JADCKC010000001">
    <property type="protein sequence ID" value="MBE5036195.1"/>
    <property type="molecule type" value="Genomic_DNA"/>
</dbReference>
<dbReference type="NCBIfam" id="TIGR00513">
    <property type="entry name" value="accA"/>
    <property type="match status" value="1"/>
</dbReference>
<sequence>MTDALEQELATLDDVDTPQAKLRRKQIERDRAELLESCTALHAEDKVFLARHPHRPKIDDYINALFTDFFVQRGDRQCKEDESILGGIALYKGRPVTVIGHRKGNTLEENMKYNFGMPGPEGYRKALRLMKQAEKFGRPIITFIDTPGAYPGMEAEMRGQGEAIARNLAEMSQLTVPVIAIVTGEGSSGGALALGVANRVLMLENAIYSVLSPEGFASILWKDATRHAEACDVMKLTAQDLLGFGIIDEVIPEPMGGAQTDPKSLFACLDVVLDKNLSQLCKMSGNALTNQRYKKFRQMGQV</sequence>
<evidence type="ECO:0000256" key="1">
    <source>
        <dbReference type="ARBA" id="ARBA00004956"/>
    </source>
</evidence>
<keyword evidence="10" id="KW-0963">Cytoplasm</keyword>
<keyword evidence="13" id="KW-1185">Reference proteome</keyword>
<gene>
    <name evidence="10" type="primary">accA</name>
    <name evidence="12" type="ORF">INF35_00035</name>
</gene>
<evidence type="ECO:0000256" key="10">
    <source>
        <dbReference type="HAMAP-Rule" id="MF_00823"/>
    </source>
</evidence>
<dbReference type="SUPFAM" id="SSF52096">
    <property type="entry name" value="ClpP/crotonase"/>
    <property type="match status" value="1"/>
</dbReference>
<evidence type="ECO:0000256" key="4">
    <source>
        <dbReference type="ARBA" id="ARBA00022741"/>
    </source>
</evidence>
<dbReference type="InterPro" id="IPR029045">
    <property type="entry name" value="ClpP/crotonase-like_dom_sf"/>
</dbReference>
<keyword evidence="3 10" id="KW-0808">Transferase</keyword>
<dbReference type="PANTHER" id="PTHR42853:SF3">
    <property type="entry name" value="ACETYL-COENZYME A CARBOXYLASE CARBOXYL TRANSFERASE SUBUNIT ALPHA, CHLOROPLASTIC"/>
    <property type="match status" value="1"/>
</dbReference>
<proteinExistence type="inferred from homology"/>
<reference evidence="12 13" key="1">
    <citation type="submission" date="2020-10" db="EMBL/GenBank/DDBJ databases">
        <title>ChiBAC.</title>
        <authorList>
            <person name="Zenner C."/>
            <person name="Hitch T.C.A."/>
            <person name="Clavel T."/>
        </authorList>
    </citation>
    <scope>NUCLEOTIDE SEQUENCE [LARGE SCALE GENOMIC DNA]</scope>
    <source>
        <strain evidence="12 13">DSM 109015</strain>
    </source>
</reference>
<accession>A0ABR9QZA6</accession>
<dbReference type="PANTHER" id="PTHR42853">
    <property type="entry name" value="ACETYL-COENZYME A CARBOXYLASE CARBOXYL TRANSFERASE SUBUNIT ALPHA"/>
    <property type="match status" value="1"/>
</dbReference>
<dbReference type="Proteomes" id="UP000768567">
    <property type="component" value="Unassembled WGS sequence"/>
</dbReference>
<evidence type="ECO:0000256" key="9">
    <source>
        <dbReference type="ARBA" id="ARBA00049152"/>
    </source>
</evidence>
<comment type="catalytic activity">
    <reaction evidence="9 10">
        <text>N(6)-carboxybiotinyl-L-lysyl-[protein] + acetyl-CoA = N(6)-biotinyl-L-lysyl-[protein] + malonyl-CoA</text>
        <dbReference type="Rhea" id="RHEA:54728"/>
        <dbReference type="Rhea" id="RHEA-COMP:10505"/>
        <dbReference type="Rhea" id="RHEA-COMP:10506"/>
        <dbReference type="ChEBI" id="CHEBI:57288"/>
        <dbReference type="ChEBI" id="CHEBI:57384"/>
        <dbReference type="ChEBI" id="CHEBI:83144"/>
        <dbReference type="ChEBI" id="CHEBI:83145"/>
        <dbReference type="EC" id="2.1.3.15"/>
    </reaction>
</comment>
<protein>
    <recommendedName>
        <fullName evidence="10">Acetyl-coenzyme A carboxylase carboxyl transferase subunit alpha</fullName>
        <shortName evidence="10">ACCase subunit alpha</shortName>
        <shortName evidence="10">Acetyl-CoA carboxylase carboxyltransferase subunit alpha</shortName>
        <ecNumber evidence="10">2.1.3.15</ecNumber>
    </recommendedName>
</protein>
<keyword evidence="2 10" id="KW-0444">Lipid biosynthesis</keyword>
<keyword evidence="8 10" id="KW-0275">Fatty acid biosynthesis</keyword>
<evidence type="ECO:0000256" key="6">
    <source>
        <dbReference type="ARBA" id="ARBA00022840"/>
    </source>
</evidence>
<evidence type="ECO:0000256" key="7">
    <source>
        <dbReference type="ARBA" id="ARBA00023098"/>
    </source>
</evidence>
<dbReference type="NCBIfam" id="NF004344">
    <property type="entry name" value="PRK05724.1"/>
    <property type="match status" value="1"/>
</dbReference>
<feature type="domain" description="CoA carboxyltransferase C-terminal" evidence="11">
    <location>
        <begin position="26"/>
        <end position="279"/>
    </location>
</feature>
<name>A0ABR9QZA6_9FIRM</name>
<dbReference type="Gene3D" id="3.90.226.10">
    <property type="entry name" value="2-enoyl-CoA Hydratase, Chain A, domain 1"/>
    <property type="match status" value="1"/>
</dbReference>
<evidence type="ECO:0000259" key="11">
    <source>
        <dbReference type="PROSITE" id="PS50989"/>
    </source>
</evidence>
<evidence type="ECO:0000256" key="3">
    <source>
        <dbReference type="ARBA" id="ARBA00022679"/>
    </source>
</evidence>
<organism evidence="12 13">
    <name type="scientific">Gemmiger gallinarum</name>
    <dbReference type="NCBI Taxonomy" id="2779354"/>
    <lineage>
        <taxon>Bacteria</taxon>
        <taxon>Bacillati</taxon>
        <taxon>Bacillota</taxon>
        <taxon>Clostridia</taxon>
        <taxon>Eubacteriales</taxon>
        <taxon>Gemmiger</taxon>
    </lineage>
</organism>
<evidence type="ECO:0000256" key="8">
    <source>
        <dbReference type="ARBA" id="ARBA00023160"/>
    </source>
</evidence>
<dbReference type="EC" id="2.1.3.15" evidence="10"/>
<comment type="pathway">
    <text evidence="1 10">Lipid metabolism; malonyl-CoA biosynthesis; malonyl-CoA from acetyl-CoA: step 1/1.</text>
</comment>
<dbReference type="PRINTS" id="PR01069">
    <property type="entry name" value="ACCCTRFRASEA"/>
</dbReference>
<comment type="caution">
    <text evidence="12">The sequence shown here is derived from an EMBL/GenBank/DDBJ whole genome shotgun (WGS) entry which is preliminary data.</text>
</comment>
<keyword evidence="4 10" id="KW-0547">Nucleotide-binding</keyword>
<dbReference type="Pfam" id="PF03255">
    <property type="entry name" value="ACCA"/>
    <property type="match status" value="1"/>
</dbReference>
<dbReference type="HAMAP" id="MF_00823">
    <property type="entry name" value="AcetylCoA_CT_alpha"/>
    <property type="match status" value="1"/>
</dbReference>
<keyword evidence="12" id="KW-0436">Ligase</keyword>
<comment type="subunit">
    <text evidence="10">Acetyl-CoA carboxylase is a heterohexamer composed of biotin carboxyl carrier protein (AccB), biotin carboxylase (AccC) and two subunits each of ACCase subunit alpha (AccA) and ACCase subunit beta (AccD).</text>
</comment>
<dbReference type="InterPro" id="IPR001095">
    <property type="entry name" value="Acetyl_CoA_COase_a_su"/>
</dbReference>
<evidence type="ECO:0000256" key="5">
    <source>
        <dbReference type="ARBA" id="ARBA00022832"/>
    </source>
</evidence>
<keyword evidence="6 10" id="KW-0067">ATP-binding</keyword>
<comment type="similarity">
    <text evidence="10">Belongs to the AccA family.</text>
</comment>
<keyword evidence="5 10" id="KW-0276">Fatty acid metabolism</keyword>
<dbReference type="PROSITE" id="PS50989">
    <property type="entry name" value="COA_CT_CTER"/>
    <property type="match status" value="1"/>
</dbReference>
<evidence type="ECO:0000256" key="2">
    <source>
        <dbReference type="ARBA" id="ARBA00022516"/>
    </source>
</evidence>
<comment type="subcellular location">
    <subcellularLocation>
        <location evidence="10">Cytoplasm</location>
    </subcellularLocation>
</comment>
<dbReference type="NCBIfam" id="NF041504">
    <property type="entry name" value="AccA_sub"/>
    <property type="match status" value="1"/>
</dbReference>
<evidence type="ECO:0000313" key="13">
    <source>
        <dbReference type="Proteomes" id="UP000768567"/>
    </source>
</evidence>
<dbReference type="InterPro" id="IPR011763">
    <property type="entry name" value="COA_CT_C"/>
</dbReference>
<dbReference type="GO" id="GO:0003989">
    <property type="term" value="F:acetyl-CoA carboxylase activity"/>
    <property type="evidence" value="ECO:0007669"/>
    <property type="project" value="UniProtKB-EC"/>
</dbReference>
<comment type="function">
    <text evidence="10">Component of the acetyl coenzyme A carboxylase (ACC) complex. First, biotin carboxylase catalyzes the carboxylation of biotin on its carrier protein (BCCP) and then the CO(2) group is transferred by the carboxyltransferase to acetyl-CoA to form malonyl-CoA.</text>
</comment>
<keyword evidence="7 10" id="KW-0443">Lipid metabolism</keyword>
<evidence type="ECO:0000313" key="12">
    <source>
        <dbReference type="EMBL" id="MBE5036195.1"/>
    </source>
</evidence>